<keyword evidence="6" id="KW-0443">Lipid metabolism</keyword>
<feature type="domain" description="UDP N-acetylglucosamine O-acyltransferase C-terminal" evidence="8">
    <location>
        <begin position="180"/>
        <end position="260"/>
    </location>
</feature>
<organism evidence="9 10">
    <name type="scientific">Stappia indica</name>
    <dbReference type="NCBI Taxonomy" id="538381"/>
    <lineage>
        <taxon>Bacteria</taxon>
        <taxon>Pseudomonadati</taxon>
        <taxon>Pseudomonadota</taxon>
        <taxon>Alphaproteobacteria</taxon>
        <taxon>Hyphomicrobiales</taxon>
        <taxon>Stappiaceae</taxon>
        <taxon>Stappia</taxon>
    </lineage>
</organism>
<dbReference type="OrthoDB" id="9807278at2"/>
<dbReference type="PIRSF" id="PIRSF000456">
    <property type="entry name" value="UDP-GlcNAc_acltr"/>
    <property type="match status" value="1"/>
</dbReference>
<keyword evidence="5" id="KW-0677">Repeat</keyword>
<dbReference type="NCBIfam" id="TIGR01852">
    <property type="entry name" value="lipid_A_lpxA"/>
    <property type="match status" value="1"/>
</dbReference>
<keyword evidence="4 9" id="KW-0808">Transferase</keyword>
<keyword evidence="7 9" id="KW-0012">Acyltransferase</keyword>
<accession>A0A285S703</accession>
<evidence type="ECO:0000256" key="3">
    <source>
        <dbReference type="ARBA" id="ARBA00022556"/>
    </source>
</evidence>
<evidence type="ECO:0000256" key="6">
    <source>
        <dbReference type="ARBA" id="ARBA00023098"/>
    </source>
</evidence>
<dbReference type="GO" id="GO:0009245">
    <property type="term" value="P:lipid A biosynthetic process"/>
    <property type="evidence" value="ECO:0007669"/>
    <property type="project" value="UniProtKB-KW"/>
</dbReference>
<evidence type="ECO:0000256" key="7">
    <source>
        <dbReference type="ARBA" id="ARBA00023315"/>
    </source>
</evidence>
<dbReference type="Gene3D" id="1.20.1180.10">
    <property type="entry name" value="Udp N-acetylglucosamine O-acyltransferase, C-terminal domain"/>
    <property type="match status" value="1"/>
</dbReference>
<evidence type="ECO:0000256" key="2">
    <source>
        <dbReference type="ARBA" id="ARBA00022516"/>
    </source>
</evidence>
<dbReference type="PROSITE" id="PS00101">
    <property type="entry name" value="HEXAPEP_TRANSFERASES"/>
    <property type="match status" value="1"/>
</dbReference>
<dbReference type="NCBIfam" id="NF003657">
    <property type="entry name" value="PRK05289.1"/>
    <property type="match status" value="1"/>
</dbReference>
<keyword evidence="3" id="KW-0441">Lipid A biosynthesis</keyword>
<dbReference type="InterPro" id="IPR010137">
    <property type="entry name" value="Lipid_A_LpxA"/>
</dbReference>
<dbReference type="InterPro" id="IPR011004">
    <property type="entry name" value="Trimer_LpxA-like_sf"/>
</dbReference>
<evidence type="ECO:0000313" key="10">
    <source>
        <dbReference type="Proteomes" id="UP000219331"/>
    </source>
</evidence>
<gene>
    <name evidence="9" type="ORF">SAMN05421512_10473</name>
</gene>
<name>A0A285S703_9HYPH</name>
<keyword evidence="2" id="KW-0444">Lipid biosynthesis</keyword>
<keyword evidence="10" id="KW-1185">Reference proteome</keyword>
<dbReference type="GO" id="GO:0008780">
    <property type="term" value="F:acyl-[acyl-carrier-protein]-UDP-N-acetylglucosamine O-acyltransferase activity"/>
    <property type="evidence" value="ECO:0007669"/>
    <property type="project" value="InterPro"/>
</dbReference>
<dbReference type="RefSeq" id="WP_097174531.1">
    <property type="nucleotide sequence ID" value="NZ_OBML01000004.1"/>
</dbReference>
<dbReference type="AlphaFoldDB" id="A0A285S703"/>
<keyword evidence="1" id="KW-0963">Cytoplasm</keyword>
<dbReference type="SUPFAM" id="SSF51161">
    <property type="entry name" value="Trimeric LpxA-like enzymes"/>
    <property type="match status" value="1"/>
</dbReference>
<evidence type="ECO:0000259" key="8">
    <source>
        <dbReference type="Pfam" id="PF13720"/>
    </source>
</evidence>
<dbReference type="PANTHER" id="PTHR43480">
    <property type="entry name" value="ACYL-[ACYL-CARRIER-PROTEIN]--UDP-N-ACETYLGLUCOSAMINE O-ACYLTRANSFERASE"/>
    <property type="match status" value="1"/>
</dbReference>
<proteinExistence type="predicted"/>
<dbReference type="InterPro" id="IPR037157">
    <property type="entry name" value="Acetyltransf_C_sf"/>
</dbReference>
<evidence type="ECO:0000256" key="1">
    <source>
        <dbReference type="ARBA" id="ARBA00022490"/>
    </source>
</evidence>
<evidence type="ECO:0000313" key="9">
    <source>
        <dbReference type="EMBL" id="SOC03258.1"/>
    </source>
</evidence>
<dbReference type="Proteomes" id="UP000219331">
    <property type="component" value="Unassembled WGS sequence"/>
</dbReference>
<dbReference type="CDD" id="cd03351">
    <property type="entry name" value="LbH_UDP-GlcNAc_AT"/>
    <property type="match status" value="1"/>
</dbReference>
<dbReference type="GO" id="GO:0016020">
    <property type="term" value="C:membrane"/>
    <property type="evidence" value="ECO:0007669"/>
    <property type="project" value="GOC"/>
</dbReference>
<dbReference type="Gene3D" id="2.160.10.10">
    <property type="entry name" value="Hexapeptide repeat proteins"/>
    <property type="match status" value="1"/>
</dbReference>
<evidence type="ECO:0000256" key="5">
    <source>
        <dbReference type="ARBA" id="ARBA00022737"/>
    </source>
</evidence>
<dbReference type="STRING" id="538381.GCA_001696535_00321"/>
<evidence type="ECO:0000256" key="4">
    <source>
        <dbReference type="ARBA" id="ARBA00022679"/>
    </source>
</evidence>
<sequence length="269" mass="28295">MMAAHSAIHPSAVVEDGARLGEGVSIGPFCHVGPQAVLGDGVVLKSHVVVAGRTSVGARTQIFPFASVGHQAQDLKYRGEDATLTVGTDCIIREGVTLNPGTEGGGLETVIGNRCAFLANSHVGHDSRLGDGVILSNNVMIAGHVTVGNNVIFGGGAAAIQFTRVGDHAFVGGLAGLENDLIPFGMVMGNRARLMGLNLVGLKRHGFSREDIHALRNAYKDLFESSEGTLRQRAEKVAAAYESVALVRRVTDFILVETDRRFCTPAQDG</sequence>
<reference evidence="9 10" key="1">
    <citation type="submission" date="2017-08" db="EMBL/GenBank/DDBJ databases">
        <authorList>
            <person name="de Groot N.N."/>
        </authorList>
    </citation>
    <scope>NUCLEOTIDE SEQUENCE [LARGE SCALE GENOMIC DNA]</scope>
    <source>
        <strain evidence="9 10">USBA 352</strain>
    </source>
</reference>
<dbReference type="InterPro" id="IPR029098">
    <property type="entry name" value="Acetyltransf_C"/>
</dbReference>
<dbReference type="InterPro" id="IPR018357">
    <property type="entry name" value="Hexapep_transf_CS"/>
</dbReference>
<dbReference type="EMBL" id="OBML01000004">
    <property type="protein sequence ID" value="SOC03258.1"/>
    <property type="molecule type" value="Genomic_DNA"/>
</dbReference>
<dbReference type="Pfam" id="PF13720">
    <property type="entry name" value="Acetyltransf_11"/>
    <property type="match status" value="1"/>
</dbReference>
<dbReference type="Pfam" id="PF00132">
    <property type="entry name" value="Hexapep"/>
    <property type="match status" value="2"/>
</dbReference>
<protein>
    <submittedName>
        <fullName evidence="9">Acyl-[acyl-carrier-protein]--UDP-N-acetylglucosamine O-acyltransferase</fullName>
    </submittedName>
</protein>
<dbReference type="PANTHER" id="PTHR43480:SF1">
    <property type="entry name" value="ACYL-[ACYL-CARRIER-PROTEIN]--UDP-N-ACETYLGLUCOSAMINE O-ACYLTRANSFERASE, MITOCHONDRIAL-RELATED"/>
    <property type="match status" value="1"/>
</dbReference>
<dbReference type="InterPro" id="IPR001451">
    <property type="entry name" value="Hexapep"/>
</dbReference>